<dbReference type="Proteomes" id="UP000587396">
    <property type="component" value="Unassembled WGS sequence"/>
</dbReference>
<protein>
    <submittedName>
        <fullName evidence="2">Uncharacterized protein</fullName>
    </submittedName>
</protein>
<comment type="caution">
    <text evidence="2">The sequence shown here is derived from an EMBL/GenBank/DDBJ whole genome shotgun (WGS) entry which is preliminary data.</text>
</comment>
<keyword evidence="3" id="KW-1185">Reference proteome</keyword>
<evidence type="ECO:0000313" key="2">
    <source>
        <dbReference type="EMBL" id="MBC2890421.1"/>
    </source>
</evidence>
<evidence type="ECO:0000313" key="3">
    <source>
        <dbReference type="Proteomes" id="UP000587396"/>
    </source>
</evidence>
<name>A0A842JIX6_9ACTN</name>
<organism evidence="2 3">
    <name type="scientific">Gordonibacter massiliensis</name>
    <name type="common">ex Traore et al. 2017</name>
    <dbReference type="NCBI Taxonomy" id="1841863"/>
    <lineage>
        <taxon>Bacteria</taxon>
        <taxon>Bacillati</taxon>
        <taxon>Actinomycetota</taxon>
        <taxon>Coriobacteriia</taxon>
        <taxon>Eggerthellales</taxon>
        <taxon>Eggerthellaceae</taxon>
        <taxon>Gordonibacter</taxon>
    </lineage>
</organism>
<feature type="compositionally biased region" description="Low complexity" evidence="1">
    <location>
        <begin position="52"/>
        <end position="67"/>
    </location>
</feature>
<sequence length="80" mass="8170">MNAEFIQTMLQAKRLEAQAFALLVPVGARQVVAGAVRACSAAALDVLEEPPAATGEAGAGKAPAASRPAKRSGMRPIVIE</sequence>
<accession>A0A842JIX6</accession>
<gene>
    <name evidence="2" type="ORF">H7313_13890</name>
</gene>
<dbReference type="EMBL" id="JACMSE010000013">
    <property type="protein sequence ID" value="MBC2890421.1"/>
    <property type="molecule type" value="Genomic_DNA"/>
</dbReference>
<feature type="region of interest" description="Disordered" evidence="1">
    <location>
        <begin position="52"/>
        <end position="80"/>
    </location>
</feature>
<evidence type="ECO:0000256" key="1">
    <source>
        <dbReference type="SAM" id="MobiDB-lite"/>
    </source>
</evidence>
<dbReference type="RefSeq" id="WP_185906128.1">
    <property type="nucleotide sequence ID" value="NZ_JACMSE010000013.1"/>
</dbReference>
<proteinExistence type="predicted"/>
<reference evidence="2 3" key="1">
    <citation type="submission" date="2020-08" db="EMBL/GenBank/DDBJ databases">
        <authorList>
            <person name="Liu C."/>
            <person name="Sun Q."/>
        </authorList>
    </citation>
    <scope>NUCLEOTIDE SEQUENCE [LARGE SCALE GENOMIC DNA]</scope>
    <source>
        <strain evidence="2 3">N22</strain>
    </source>
</reference>
<dbReference type="AlphaFoldDB" id="A0A842JIX6"/>